<dbReference type="Pfam" id="PF00664">
    <property type="entry name" value="ABC_membrane"/>
    <property type="match status" value="1"/>
</dbReference>
<sequence>MTELPKETPKKITDDPYGAAILIRRLVAEQGLTYWRRYLLAFSLMGVAAVTTAGSAYLLGEVINKAYVDKDVRGIALLSLVTVVIFTIKGAATYGHTVILSQIGNAILANNQRALFAKLMSENIAFFSERHSSEFLARLTAGATAVTQVLNLLINAIGRDLLSLIALVVVMVMTDPMMALLGFAVAPPAMIVLRKLVKRIKGLAHNQFSGTADIMETMQESLQGIRTVKAFTLEQAMRERIDASITAVERNANKMARVSNRSSPLMETLGGFAIAGGLMYGGYRVVAMGASPGQFFSFLTAFLLAYEPAKRLARLNIELNSNLIGARKLLEIVDSPPSEPDDSDKPALKLTDARVEFRDVTFGYRLGEPVLTRMSFVAEPGKTTALVGPSGGGKSTVLALLLRLYEVKQGEILIDGQAISGVSRQSLRRQTGYVGQDVYLFRDTIGANIAFGKEGASQDEIEAAAKAACAHDFIMGFPLGYDTPVGEHGTQLSGGQRQRIAVARALLKNAPIILLDEATAALDSESEKAVQEAIEHLCRNRTTIVIAHRLHTIMHADAILVVEAGEIVERGQHDDLLRRGGRYASFFRLQQRDAGQPSLAPVSATA</sequence>
<dbReference type="InterPro" id="IPR017871">
    <property type="entry name" value="ABC_transporter-like_CS"/>
</dbReference>
<dbReference type="GO" id="GO:0005886">
    <property type="term" value="C:plasma membrane"/>
    <property type="evidence" value="ECO:0007669"/>
    <property type="project" value="UniProtKB-SubCell"/>
</dbReference>
<dbReference type="GO" id="GO:0140359">
    <property type="term" value="F:ABC-type transporter activity"/>
    <property type="evidence" value="ECO:0007669"/>
    <property type="project" value="InterPro"/>
</dbReference>
<feature type="transmembrane region" description="Helical" evidence="10">
    <location>
        <begin position="38"/>
        <end position="60"/>
    </location>
</feature>
<dbReference type="OrthoDB" id="9804259at2"/>
<dbReference type="Proteomes" id="UP000050863">
    <property type="component" value="Unassembled WGS sequence"/>
</dbReference>
<dbReference type="InterPro" id="IPR003439">
    <property type="entry name" value="ABC_transporter-like_ATP-bd"/>
</dbReference>
<comment type="subcellular location">
    <subcellularLocation>
        <location evidence="1">Cell membrane</location>
        <topology evidence="1">Multi-pass membrane protein</topology>
    </subcellularLocation>
</comment>
<dbReference type="PROSITE" id="PS50893">
    <property type="entry name" value="ABC_TRANSPORTER_2"/>
    <property type="match status" value="1"/>
</dbReference>
<dbReference type="RefSeq" id="WP_057835576.1">
    <property type="nucleotide sequence ID" value="NZ_LLXZ01000077.1"/>
</dbReference>
<evidence type="ECO:0000256" key="6">
    <source>
        <dbReference type="ARBA" id="ARBA00022840"/>
    </source>
</evidence>
<evidence type="ECO:0000256" key="7">
    <source>
        <dbReference type="ARBA" id="ARBA00022989"/>
    </source>
</evidence>
<keyword evidence="7 10" id="KW-1133">Transmembrane helix</keyword>
<feature type="transmembrane region" description="Helical" evidence="10">
    <location>
        <begin position="72"/>
        <end position="92"/>
    </location>
</feature>
<evidence type="ECO:0000256" key="3">
    <source>
        <dbReference type="ARBA" id="ARBA00022448"/>
    </source>
</evidence>
<accession>A0A0R3LNR2</accession>
<dbReference type="AlphaFoldDB" id="A0A0R3LNR2"/>
<comment type="similarity">
    <text evidence="2">Belongs to the ABC transporter superfamily.</text>
</comment>
<dbReference type="Pfam" id="PF00005">
    <property type="entry name" value="ABC_tran"/>
    <property type="match status" value="1"/>
</dbReference>
<keyword evidence="14" id="KW-1185">Reference proteome</keyword>
<gene>
    <name evidence="13" type="ORF">CQ12_32995</name>
</gene>
<keyword evidence="4 10" id="KW-0812">Transmembrane</keyword>
<dbReference type="InterPro" id="IPR011527">
    <property type="entry name" value="ABC1_TM_dom"/>
</dbReference>
<name>A0A0R3LNR2_9BRAD</name>
<dbReference type="InterPro" id="IPR003593">
    <property type="entry name" value="AAA+_ATPase"/>
</dbReference>
<dbReference type="GO" id="GO:0016887">
    <property type="term" value="F:ATP hydrolysis activity"/>
    <property type="evidence" value="ECO:0007669"/>
    <property type="project" value="InterPro"/>
</dbReference>
<dbReference type="PANTHER" id="PTHR24221">
    <property type="entry name" value="ATP-BINDING CASSETTE SUB-FAMILY B"/>
    <property type="match status" value="1"/>
</dbReference>
<dbReference type="PROSITE" id="PS00211">
    <property type="entry name" value="ABC_TRANSPORTER_1"/>
    <property type="match status" value="1"/>
</dbReference>
<dbReference type="InterPro" id="IPR036640">
    <property type="entry name" value="ABC1_TM_sf"/>
</dbReference>
<evidence type="ECO:0000313" key="13">
    <source>
        <dbReference type="EMBL" id="KRR09051.1"/>
    </source>
</evidence>
<reference evidence="13 14" key="1">
    <citation type="submission" date="2014-03" db="EMBL/GenBank/DDBJ databases">
        <title>Bradyrhizobium valentinum sp. nov., isolated from effective nodules of Lupinus mariae-josephae, a lupine endemic of basic-lime soils in Eastern Spain.</title>
        <authorList>
            <person name="Duran D."/>
            <person name="Rey L."/>
            <person name="Navarro A."/>
            <person name="Busquets A."/>
            <person name="Imperial J."/>
            <person name="Ruiz-Argueso T."/>
        </authorList>
    </citation>
    <scope>NUCLEOTIDE SEQUENCE [LARGE SCALE GENOMIC DNA]</scope>
    <source>
        <strain evidence="13 14">PAC68</strain>
    </source>
</reference>
<dbReference type="GO" id="GO:0005524">
    <property type="term" value="F:ATP binding"/>
    <property type="evidence" value="ECO:0007669"/>
    <property type="project" value="UniProtKB-KW"/>
</dbReference>
<dbReference type="STRING" id="280332.CQ12_32995"/>
<feature type="transmembrane region" description="Helical" evidence="10">
    <location>
        <begin position="164"/>
        <end position="193"/>
    </location>
</feature>
<evidence type="ECO:0000256" key="8">
    <source>
        <dbReference type="ARBA" id="ARBA00023136"/>
    </source>
</evidence>
<keyword evidence="3" id="KW-0813">Transport</keyword>
<evidence type="ECO:0000256" key="10">
    <source>
        <dbReference type="SAM" id="Phobius"/>
    </source>
</evidence>
<evidence type="ECO:0000256" key="5">
    <source>
        <dbReference type="ARBA" id="ARBA00022741"/>
    </source>
</evidence>
<dbReference type="CDD" id="cd18552">
    <property type="entry name" value="ABC_6TM_MsbA_like"/>
    <property type="match status" value="1"/>
</dbReference>
<feature type="domain" description="ABC transmembrane type-1" evidence="12">
    <location>
        <begin position="39"/>
        <end position="321"/>
    </location>
</feature>
<dbReference type="InterPro" id="IPR027417">
    <property type="entry name" value="P-loop_NTPase"/>
</dbReference>
<evidence type="ECO:0000259" key="11">
    <source>
        <dbReference type="PROSITE" id="PS50893"/>
    </source>
</evidence>
<keyword evidence="6 13" id="KW-0067">ATP-binding</keyword>
<dbReference type="Gene3D" id="1.20.1560.10">
    <property type="entry name" value="ABC transporter type 1, transmembrane domain"/>
    <property type="match status" value="1"/>
</dbReference>
<keyword evidence="8 10" id="KW-0472">Membrane</keyword>
<dbReference type="PROSITE" id="PS50929">
    <property type="entry name" value="ABC_TM1F"/>
    <property type="match status" value="1"/>
</dbReference>
<proteinExistence type="inferred from homology"/>
<comment type="caution">
    <text evidence="13">The sequence shown here is derived from an EMBL/GenBank/DDBJ whole genome shotgun (WGS) entry which is preliminary data.</text>
</comment>
<evidence type="ECO:0000259" key="12">
    <source>
        <dbReference type="PROSITE" id="PS50929"/>
    </source>
</evidence>
<evidence type="ECO:0000256" key="4">
    <source>
        <dbReference type="ARBA" id="ARBA00022692"/>
    </source>
</evidence>
<dbReference type="EMBL" id="LLXZ01000077">
    <property type="protein sequence ID" value="KRR09051.1"/>
    <property type="molecule type" value="Genomic_DNA"/>
</dbReference>
<organism evidence="13 14">
    <name type="scientific">Bradyrhizobium jicamae</name>
    <dbReference type="NCBI Taxonomy" id="280332"/>
    <lineage>
        <taxon>Bacteria</taxon>
        <taxon>Pseudomonadati</taxon>
        <taxon>Pseudomonadota</taxon>
        <taxon>Alphaproteobacteria</taxon>
        <taxon>Hyphomicrobiales</taxon>
        <taxon>Nitrobacteraceae</taxon>
        <taxon>Bradyrhizobium</taxon>
    </lineage>
</organism>
<evidence type="ECO:0000256" key="1">
    <source>
        <dbReference type="ARBA" id="ARBA00004651"/>
    </source>
</evidence>
<evidence type="ECO:0000256" key="9">
    <source>
        <dbReference type="ARBA" id="ARBA00024722"/>
    </source>
</evidence>
<dbReference type="FunFam" id="3.40.50.300:FF:000287">
    <property type="entry name" value="Multidrug ABC transporter ATP-binding protein"/>
    <property type="match status" value="1"/>
</dbReference>
<keyword evidence="5" id="KW-0547">Nucleotide-binding</keyword>
<dbReference type="SUPFAM" id="SSF90123">
    <property type="entry name" value="ABC transporter transmembrane region"/>
    <property type="match status" value="1"/>
</dbReference>
<dbReference type="SUPFAM" id="SSF52540">
    <property type="entry name" value="P-loop containing nucleoside triphosphate hydrolases"/>
    <property type="match status" value="1"/>
</dbReference>
<feature type="transmembrane region" description="Helical" evidence="10">
    <location>
        <begin position="135"/>
        <end position="158"/>
    </location>
</feature>
<evidence type="ECO:0000313" key="14">
    <source>
        <dbReference type="Proteomes" id="UP000050863"/>
    </source>
</evidence>
<evidence type="ECO:0000256" key="2">
    <source>
        <dbReference type="ARBA" id="ARBA00005417"/>
    </source>
</evidence>
<comment type="function">
    <text evidence="9">Involved in beta-(1--&gt;2)glucan export. Transmembrane domains (TMD) form a pore in the inner membrane and the ATP-binding domain (NBD) is responsible for energy generation.</text>
</comment>
<dbReference type="SMART" id="SM00382">
    <property type="entry name" value="AAA"/>
    <property type="match status" value="1"/>
</dbReference>
<dbReference type="Gene3D" id="3.40.50.300">
    <property type="entry name" value="P-loop containing nucleotide triphosphate hydrolases"/>
    <property type="match status" value="1"/>
</dbReference>
<dbReference type="InterPro" id="IPR039421">
    <property type="entry name" value="Type_1_exporter"/>
</dbReference>
<feature type="domain" description="ABC transporter" evidence="11">
    <location>
        <begin position="355"/>
        <end position="589"/>
    </location>
</feature>
<protein>
    <submittedName>
        <fullName evidence="13">ABC transporter ATP-binding protein</fullName>
    </submittedName>
</protein>
<dbReference type="GO" id="GO:0034040">
    <property type="term" value="F:ATPase-coupled lipid transmembrane transporter activity"/>
    <property type="evidence" value="ECO:0007669"/>
    <property type="project" value="TreeGrafter"/>
</dbReference>
<dbReference type="PANTHER" id="PTHR24221:SF654">
    <property type="entry name" value="ATP-BINDING CASSETTE SUB-FAMILY B MEMBER 6"/>
    <property type="match status" value="1"/>
</dbReference>